<dbReference type="Pfam" id="PF13472">
    <property type="entry name" value="Lipase_GDSL_2"/>
    <property type="match status" value="1"/>
</dbReference>
<feature type="domain" description="SGNH hydrolase-type esterase" evidence="3">
    <location>
        <begin position="35"/>
        <end position="211"/>
    </location>
</feature>
<evidence type="ECO:0000313" key="4">
    <source>
        <dbReference type="EMBL" id="AGA80523.1"/>
    </source>
</evidence>
<dbReference type="STRING" id="926556.Echvi_4337"/>
<keyword evidence="1" id="KW-0378">Hydrolase</keyword>
<name>L0G5F4_ECHVK</name>
<feature type="domain" description="Sialate O-acetylesterase" evidence="2">
    <location>
        <begin position="483"/>
        <end position="584"/>
    </location>
</feature>
<dbReference type="InterPro" id="IPR013830">
    <property type="entry name" value="SGNH_hydro"/>
</dbReference>
<organism evidence="4 5">
    <name type="scientific">Echinicola vietnamensis (strain DSM 17526 / LMG 23754 / KMM 6221)</name>
    <dbReference type="NCBI Taxonomy" id="926556"/>
    <lineage>
        <taxon>Bacteria</taxon>
        <taxon>Pseudomonadati</taxon>
        <taxon>Bacteroidota</taxon>
        <taxon>Cytophagia</taxon>
        <taxon>Cytophagales</taxon>
        <taxon>Cyclobacteriaceae</taxon>
        <taxon>Echinicola</taxon>
    </lineage>
</organism>
<dbReference type="HOGENOM" id="CLU_015150_3_0_10"/>
<proteinExistence type="predicted"/>
<protein>
    <submittedName>
        <fullName evidence="4">Lysophospholipase L1-like esterase</fullName>
    </submittedName>
</protein>
<dbReference type="AlphaFoldDB" id="L0G5F4"/>
<gene>
    <name evidence="4" type="ordered locus">Echvi_4337</name>
</gene>
<keyword evidence="5" id="KW-1185">Reference proteome</keyword>
<dbReference type="PATRIC" id="fig|926556.3.peg.4579"/>
<dbReference type="GO" id="GO:0001681">
    <property type="term" value="F:sialate O-acetylesterase activity"/>
    <property type="evidence" value="ECO:0007669"/>
    <property type="project" value="InterPro"/>
</dbReference>
<dbReference type="SUPFAM" id="SSF52266">
    <property type="entry name" value="SGNH hydrolase"/>
    <property type="match status" value="2"/>
</dbReference>
<dbReference type="eggNOG" id="COG2755">
    <property type="taxonomic scope" value="Bacteria"/>
</dbReference>
<dbReference type="InterPro" id="IPR039329">
    <property type="entry name" value="SIAE"/>
</dbReference>
<dbReference type="EMBL" id="CP003346">
    <property type="protein sequence ID" value="AGA80523.1"/>
    <property type="molecule type" value="Genomic_DNA"/>
</dbReference>
<evidence type="ECO:0000313" key="5">
    <source>
        <dbReference type="Proteomes" id="UP000010796"/>
    </source>
</evidence>
<dbReference type="GO" id="GO:0005975">
    <property type="term" value="P:carbohydrate metabolic process"/>
    <property type="evidence" value="ECO:0007669"/>
    <property type="project" value="TreeGrafter"/>
</dbReference>
<dbReference type="Pfam" id="PF03629">
    <property type="entry name" value="SASA"/>
    <property type="match status" value="1"/>
</dbReference>
<dbReference type="Gene3D" id="3.40.50.1110">
    <property type="entry name" value="SGNH hydrolase"/>
    <property type="match status" value="2"/>
</dbReference>
<dbReference type="InterPro" id="IPR005181">
    <property type="entry name" value="SASA"/>
</dbReference>
<dbReference type="KEGG" id="evi:Echvi_4337"/>
<sequence length="701" mass="78941">MKILKKNSNRGILFLIILFLLTINVNAQTKIKVACIGNSVTYGLGISTRNVFSYPARLQFLLGKEYEVKNYGHSGATLLRKGHRPYSLTKEFGNALTYKPDIAIINLGLNDTDPRNWPDYGLSFEADYAWLIEQFRNVNPNIEIYVGLLTPIFSGHPRFGSGTHLWHKAINNKIVKVAHANGVGLIDLFTPLVNRPDLFPDHIHPIEEGAAIMANTVCSYLVKDFGGLKIPELFADGMVLQRGDRIPVFGRGNPDQVVTVDFQGKKRRAVVDSGGNWILYLTGVKTGGPFVMEIHHSEETITLKDVSVGDVWLCMGQSNMDFPLQASRSWRTGEVPLKNQNIRLFKFHALKSTDNIPWDRATLEKVNGLGYFKGSWNVERKGFSAIGYHFGVSVQDRLKVPIGIVQLSLGGAPIEAFMDKEVLWDDPQLVNLLKDWINSDYIMPWVRERATVNMTHKVSERQRHPYQPSYIYDAALCNIVPFGIKGILWYQGESNTHNPGLYKRMFFRMIEDFRKKWQNDRLPVYFVQLPGMDRPSWPCFRKMQHEIDQELSFSEMAVTLDLGDSLNVHPAKKREVGERLAIKALSNTYSMDILANAPKMTSVEDGQDEIIVSFEDGEGLCTLNGESVMGFELVNAKGQSVAVRGNIKGGQVKLPVHNNFQVKEVRYGFKPFTRANLSNMSGMPMGTSSIKIPSKISGKHK</sequence>
<evidence type="ECO:0000259" key="3">
    <source>
        <dbReference type="Pfam" id="PF13472"/>
    </source>
</evidence>
<dbReference type="InterPro" id="IPR036514">
    <property type="entry name" value="SGNH_hydro_sf"/>
</dbReference>
<accession>L0G5F4</accession>
<evidence type="ECO:0000256" key="1">
    <source>
        <dbReference type="ARBA" id="ARBA00022801"/>
    </source>
</evidence>
<dbReference type="Proteomes" id="UP000010796">
    <property type="component" value="Chromosome"/>
</dbReference>
<dbReference type="PANTHER" id="PTHR22901">
    <property type="entry name" value="SIALATE O-ACETYLESTERASE"/>
    <property type="match status" value="1"/>
</dbReference>
<dbReference type="PANTHER" id="PTHR22901:SF0">
    <property type="entry name" value="SIALATE O-ACETYLESTERASE"/>
    <property type="match status" value="1"/>
</dbReference>
<evidence type="ECO:0000259" key="2">
    <source>
        <dbReference type="Pfam" id="PF03629"/>
    </source>
</evidence>
<dbReference type="RefSeq" id="WP_015268052.1">
    <property type="nucleotide sequence ID" value="NC_019904.1"/>
</dbReference>
<reference evidence="5" key="1">
    <citation type="submission" date="2012-02" db="EMBL/GenBank/DDBJ databases">
        <title>The complete genome of Echinicola vietnamensis DSM 17526.</title>
        <authorList>
            <person name="Lucas S."/>
            <person name="Copeland A."/>
            <person name="Lapidus A."/>
            <person name="Glavina del Rio T."/>
            <person name="Dalin E."/>
            <person name="Tice H."/>
            <person name="Bruce D."/>
            <person name="Goodwin L."/>
            <person name="Pitluck S."/>
            <person name="Peters L."/>
            <person name="Ovchinnikova G."/>
            <person name="Teshima H."/>
            <person name="Kyrpides N."/>
            <person name="Mavromatis K."/>
            <person name="Ivanova N."/>
            <person name="Brettin T."/>
            <person name="Detter J.C."/>
            <person name="Han C."/>
            <person name="Larimer F."/>
            <person name="Land M."/>
            <person name="Hauser L."/>
            <person name="Markowitz V."/>
            <person name="Cheng J.-F."/>
            <person name="Hugenholtz P."/>
            <person name="Woyke T."/>
            <person name="Wu D."/>
            <person name="Brambilla E."/>
            <person name="Klenk H.-P."/>
            <person name="Eisen J.A."/>
        </authorList>
    </citation>
    <scope>NUCLEOTIDE SEQUENCE [LARGE SCALE GENOMIC DNA]</scope>
    <source>
        <strain evidence="5">DSM 17526 / LMG 23754 / KMM 6221</strain>
    </source>
</reference>
<dbReference type="OrthoDB" id="9796689at2"/>